<dbReference type="STRING" id="5539.A0A3E2HEE0"/>
<reference evidence="2 3" key="1">
    <citation type="submission" date="2018-05" db="EMBL/GenBank/DDBJ databases">
        <title>Draft genome sequence of Scytalidium lignicola DSM 105466, a ubiquitous saprotrophic fungus.</title>
        <authorList>
            <person name="Buettner E."/>
            <person name="Gebauer A.M."/>
            <person name="Hofrichter M."/>
            <person name="Liers C."/>
            <person name="Kellner H."/>
        </authorList>
    </citation>
    <scope>NUCLEOTIDE SEQUENCE [LARGE SCALE GENOMIC DNA]</scope>
    <source>
        <strain evidence="2 3">DSM 105466</strain>
    </source>
</reference>
<organism evidence="2 3">
    <name type="scientific">Scytalidium lignicola</name>
    <name type="common">Hyphomycete</name>
    <dbReference type="NCBI Taxonomy" id="5539"/>
    <lineage>
        <taxon>Eukaryota</taxon>
        <taxon>Fungi</taxon>
        <taxon>Dikarya</taxon>
        <taxon>Ascomycota</taxon>
        <taxon>Pezizomycotina</taxon>
        <taxon>Leotiomycetes</taxon>
        <taxon>Leotiomycetes incertae sedis</taxon>
        <taxon>Scytalidium</taxon>
    </lineage>
</organism>
<dbReference type="Pfam" id="PF01370">
    <property type="entry name" value="Epimerase"/>
    <property type="match status" value="1"/>
</dbReference>
<protein>
    <recommendedName>
        <fullName evidence="1">NAD-dependent epimerase/dehydratase domain-containing protein</fullName>
    </recommendedName>
</protein>
<evidence type="ECO:0000313" key="2">
    <source>
        <dbReference type="EMBL" id="RFU31461.1"/>
    </source>
</evidence>
<dbReference type="EMBL" id="NCSJ02000075">
    <property type="protein sequence ID" value="RFU31461.1"/>
    <property type="molecule type" value="Genomic_DNA"/>
</dbReference>
<feature type="non-terminal residue" evidence="2">
    <location>
        <position position="1"/>
    </location>
</feature>
<evidence type="ECO:0000259" key="1">
    <source>
        <dbReference type="Pfam" id="PF01370"/>
    </source>
</evidence>
<dbReference type="InterPro" id="IPR036291">
    <property type="entry name" value="NAD(P)-bd_dom_sf"/>
</dbReference>
<feature type="domain" description="NAD-dependent epimerase/dehydratase" evidence="1">
    <location>
        <begin position="16"/>
        <end position="243"/>
    </location>
</feature>
<keyword evidence="3" id="KW-1185">Reference proteome</keyword>
<comment type="caution">
    <text evidence="2">The sequence shown here is derived from an EMBL/GenBank/DDBJ whole genome shotgun (WGS) entry which is preliminary data.</text>
</comment>
<dbReference type="SUPFAM" id="SSF51735">
    <property type="entry name" value="NAD(P)-binding Rossmann-fold domains"/>
    <property type="match status" value="1"/>
</dbReference>
<sequence length="493" mass="55305">MADTALPTRPAGGKNIVFTGGSGKAGRHVLPYLVEKGHKILNLDLVPFPDPAADIYTLKTDLTQSGQVFNALTSHYNMAGFGNKSLPQPPDVVIHFAAYARNLLVPDNETFHGNVTSTYNVIEAACKLGVKKIIIASSETTYGVCFAQGESDYHCFPLEEDYDVDPEDSYALSKICGEKTARAFARRFGVDIYVLRVGNVIEPHEYALNFPKYIANPPSRKRNAWSYIDARDLGQICDLAIKKSGLGFQIFNATNDTITVKGTTKEFLQKECPNVKITREMGEYEAPLSNRKIREVLGFKDVHDWRNGEQLLVITRHDLPLVDLLDQRRQQHTSTDLNRLDRLSISPRYVVRLNRRLSQRHINRSQKARRPAPSARNRLQLFQALRTAERPTHLVFADGRQEAIPDVTPWLQPSVVGDIAAYTFFAFGGMFLGGECGLLSGATAGRRTIMRDPETRSRIEKAYLNYRIDVLKKQTEVLQNSRAGLDGVEPILW</sequence>
<accession>A0A3E2HEE0</accession>
<dbReference type="Proteomes" id="UP000258309">
    <property type="component" value="Unassembled WGS sequence"/>
</dbReference>
<name>A0A3E2HEE0_SCYLI</name>
<proteinExistence type="predicted"/>
<dbReference type="AlphaFoldDB" id="A0A3E2HEE0"/>
<feature type="non-terminal residue" evidence="2">
    <location>
        <position position="493"/>
    </location>
</feature>
<evidence type="ECO:0000313" key="3">
    <source>
        <dbReference type="Proteomes" id="UP000258309"/>
    </source>
</evidence>
<dbReference type="OrthoDB" id="202470at2759"/>
<dbReference type="InterPro" id="IPR001509">
    <property type="entry name" value="Epimerase_deHydtase"/>
</dbReference>
<gene>
    <name evidence="2" type="ORF">B7463_g4890</name>
</gene>
<dbReference type="Gene3D" id="3.40.50.720">
    <property type="entry name" value="NAD(P)-binding Rossmann-like Domain"/>
    <property type="match status" value="1"/>
</dbReference>
<dbReference type="PANTHER" id="PTHR43103:SF6">
    <property type="entry name" value="PUTATIVE-RELATED"/>
    <property type="match status" value="1"/>
</dbReference>
<dbReference type="PANTHER" id="PTHR43103">
    <property type="entry name" value="NUCLEOSIDE-DIPHOSPHATE-SUGAR EPIMERASE"/>
    <property type="match status" value="1"/>
</dbReference>